<dbReference type="GO" id="GO:0009626">
    <property type="term" value="P:plant-type hypersensitive response"/>
    <property type="evidence" value="ECO:0007669"/>
    <property type="project" value="UniProtKB-ARBA"/>
</dbReference>
<evidence type="ECO:0000256" key="5">
    <source>
        <dbReference type="ARBA" id="ARBA00022821"/>
    </source>
</evidence>
<dbReference type="InterPro" id="IPR002182">
    <property type="entry name" value="NB-ARC"/>
</dbReference>
<feature type="domain" description="Disease resistance N-terminal" evidence="8">
    <location>
        <begin position="21"/>
        <end position="101"/>
    </location>
</feature>
<gene>
    <name evidence="11" type="primary">RPM1</name>
    <name evidence="11" type="ORF">QJS10_CPA05g02163</name>
</gene>
<dbReference type="InterPro" id="IPR044974">
    <property type="entry name" value="Disease_R_plants"/>
</dbReference>
<dbReference type="Gene3D" id="3.40.50.300">
    <property type="entry name" value="P-loop containing nucleotide triphosphate hydrolases"/>
    <property type="match status" value="1"/>
</dbReference>
<evidence type="ECO:0000256" key="6">
    <source>
        <dbReference type="SAM" id="SignalP"/>
    </source>
</evidence>
<evidence type="ECO:0000256" key="3">
    <source>
        <dbReference type="ARBA" id="ARBA00022737"/>
    </source>
</evidence>
<dbReference type="Proteomes" id="UP001180020">
    <property type="component" value="Unassembled WGS sequence"/>
</dbReference>
<dbReference type="PRINTS" id="PR00364">
    <property type="entry name" value="DISEASERSIST"/>
</dbReference>
<protein>
    <submittedName>
        <fullName evidence="11">Disease resistance protein RPM1</fullName>
    </submittedName>
</protein>
<dbReference type="InterPro" id="IPR041118">
    <property type="entry name" value="Rx_N"/>
</dbReference>
<keyword evidence="12" id="KW-1185">Reference proteome</keyword>
<dbReference type="FunFam" id="1.10.10.10:FF:000322">
    <property type="entry name" value="Probable disease resistance protein At1g63360"/>
    <property type="match status" value="1"/>
</dbReference>
<proteinExistence type="inferred from homology"/>
<dbReference type="AlphaFoldDB" id="A0AAV9EWG8"/>
<dbReference type="Pfam" id="PF00931">
    <property type="entry name" value="NB-ARC"/>
    <property type="match status" value="1"/>
</dbReference>
<dbReference type="SUPFAM" id="SSF52540">
    <property type="entry name" value="P-loop containing nucleoside triphosphate hydrolases"/>
    <property type="match status" value="1"/>
</dbReference>
<dbReference type="InterPro" id="IPR055414">
    <property type="entry name" value="LRR_R13L4/SHOC2-like"/>
</dbReference>
<evidence type="ECO:0000256" key="4">
    <source>
        <dbReference type="ARBA" id="ARBA00022741"/>
    </source>
</evidence>
<organism evidence="11 12">
    <name type="scientific">Acorus calamus</name>
    <name type="common">Sweet flag</name>
    <dbReference type="NCBI Taxonomy" id="4465"/>
    <lineage>
        <taxon>Eukaryota</taxon>
        <taxon>Viridiplantae</taxon>
        <taxon>Streptophyta</taxon>
        <taxon>Embryophyta</taxon>
        <taxon>Tracheophyta</taxon>
        <taxon>Spermatophyta</taxon>
        <taxon>Magnoliopsida</taxon>
        <taxon>Liliopsida</taxon>
        <taxon>Acoraceae</taxon>
        <taxon>Acorus</taxon>
    </lineage>
</organism>
<dbReference type="Gene3D" id="3.80.10.10">
    <property type="entry name" value="Ribonuclease Inhibitor"/>
    <property type="match status" value="1"/>
</dbReference>
<keyword evidence="2" id="KW-0433">Leucine-rich repeat</keyword>
<keyword evidence="3" id="KW-0677">Repeat</keyword>
<dbReference type="PANTHER" id="PTHR23155:SF1232">
    <property type="entry name" value="OS09G0270700 PROTEIN"/>
    <property type="match status" value="1"/>
</dbReference>
<keyword evidence="4" id="KW-0547">Nucleotide-binding</keyword>
<evidence type="ECO:0000256" key="1">
    <source>
        <dbReference type="ARBA" id="ARBA00008894"/>
    </source>
</evidence>
<dbReference type="InterPro" id="IPR042197">
    <property type="entry name" value="Apaf_helical"/>
</dbReference>
<dbReference type="PANTHER" id="PTHR23155">
    <property type="entry name" value="DISEASE RESISTANCE PROTEIN RP"/>
    <property type="match status" value="1"/>
</dbReference>
<feature type="domain" description="Disease resistance R13L4/SHOC-2-like LRR" evidence="10">
    <location>
        <begin position="557"/>
        <end position="885"/>
    </location>
</feature>
<dbReference type="InterPro" id="IPR036388">
    <property type="entry name" value="WH-like_DNA-bd_sf"/>
</dbReference>
<dbReference type="Gene3D" id="1.10.10.10">
    <property type="entry name" value="Winged helix-like DNA-binding domain superfamily/Winged helix DNA-binding domain"/>
    <property type="match status" value="1"/>
</dbReference>
<dbReference type="CDD" id="cd14798">
    <property type="entry name" value="RX-CC_like"/>
    <property type="match status" value="1"/>
</dbReference>
<feature type="domain" description="NB-ARC" evidence="7">
    <location>
        <begin position="178"/>
        <end position="356"/>
    </location>
</feature>
<dbReference type="Gene3D" id="1.10.8.430">
    <property type="entry name" value="Helical domain of apoptotic protease-activating factors"/>
    <property type="match status" value="1"/>
</dbReference>
<dbReference type="InterPro" id="IPR038005">
    <property type="entry name" value="RX-like_CC"/>
</dbReference>
<comment type="caution">
    <text evidence="11">The sequence shown here is derived from an EMBL/GenBank/DDBJ whole genome shotgun (WGS) entry which is preliminary data.</text>
</comment>
<dbReference type="GO" id="GO:0043531">
    <property type="term" value="F:ADP binding"/>
    <property type="evidence" value="ECO:0007669"/>
    <property type="project" value="InterPro"/>
</dbReference>
<sequence length="926" mass="105955">MAEAILGSLLLKIGAILAPEVAKSLWSLTTEEVSLLTSVENEMTQMKAELEMMMAFIKDVDRVSESNERTAGWVKQVREVAYEAEDIIDGFTYFLEGRKKSGLLNCLAKSRNIHAWHDIATQLNGMKNKIKNISEMKDRYDVKGLGEGSSATDSRDAQLHHEDPCLFFQEDSDLVGMESSKRELIDWLMDGKEERIKISVCGMGGLGKTTLAAQVYKSEVTKQHFECRAWITVSSTYNTYKINDILKRIIKYLLVEKKEPEPHGIDTMDRRRLAEMLHQLLEQKRYLIVFDDVWSADVWAEIRLLFPDNKCQSRVMFTTRNQEIADSLASPSRIFDLKPLQYDQGWELFSKITFRGDRGGVCPPYLENSANAIVKKCDGLPLAVVTLGGVLYSKHLVSEWNTVINNLDGMLTSNPQLGKISNILMISYYDLPHHLKNCFLYCSAFPEDYLIRRRRIIRSWVAEGFVEQRKEVTVEEVAEQYLNELVHRSMLQIAKKNEWGRVKKCRMHDIVREVAISISKKINFCMALEEQPSTGVRRLSLAKVNNTIQEELDKMSHLRSLLMFATDDLLSCSFNRKASMKFKLLRVLDLENAPIDIIPDAVGDLFNLRYLGLRRTKVKVLPKRLKRLQNLQTLDLAYSDVKEIPNGVTKLPNLRHLILHNFEFVDDIKILVSMKTKTKHTWTFKKLQTLKGISSNSEVVRRVGDLTPLRSFAIAEVRESDGTELCASIKKMRFLHNLSIQSADGGEAPLKLENLDPPLKLEKLTLRGCLQGMLPRWFNSLTNLKGLSLVSSGLKEDPLLSLKSLPNLVWLSLFEAYDGEDLCFQAGVFPSLKELWLTKLSHLNQITIEEGAMQSLKEFYLWKCKELKTLPQGIECLTTLQVLIIREMAEELLERMRGEQAVDRQKISHIPIVKHIDESWNTESFS</sequence>
<dbReference type="GO" id="GO:0042742">
    <property type="term" value="P:defense response to bacterium"/>
    <property type="evidence" value="ECO:0007669"/>
    <property type="project" value="UniProtKB-ARBA"/>
</dbReference>
<evidence type="ECO:0000259" key="8">
    <source>
        <dbReference type="Pfam" id="PF18052"/>
    </source>
</evidence>
<dbReference type="EMBL" id="JAUJYO010000005">
    <property type="protein sequence ID" value="KAK1317148.1"/>
    <property type="molecule type" value="Genomic_DNA"/>
</dbReference>
<keyword evidence="6" id="KW-0732">Signal</keyword>
<name>A0AAV9EWG8_ACOCL</name>
<dbReference type="Pfam" id="PF23598">
    <property type="entry name" value="LRR_14"/>
    <property type="match status" value="1"/>
</dbReference>
<dbReference type="InterPro" id="IPR032675">
    <property type="entry name" value="LRR_dom_sf"/>
</dbReference>
<dbReference type="GO" id="GO:0002758">
    <property type="term" value="P:innate immune response-activating signaling pathway"/>
    <property type="evidence" value="ECO:0007669"/>
    <property type="project" value="UniProtKB-ARBA"/>
</dbReference>
<feature type="chain" id="PRO_5043900182" evidence="6">
    <location>
        <begin position="19"/>
        <end position="926"/>
    </location>
</feature>
<evidence type="ECO:0000313" key="11">
    <source>
        <dbReference type="EMBL" id="KAK1317148.1"/>
    </source>
</evidence>
<evidence type="ECO:0000259" key="9">
    <source>
        <dbReference type="Pfam" id="PF23559"/>
    </source>
</evidence>
<evidence type="ECO:0000256" key="2">
    <source>
        <dbReference type="ARBA" id="ARBA00022614"/>
    </source>
</evidence>
<accession>A0AAV9EWG8</accession>
<dbReference type="Pfam" id="PF23559">
    <property type="entry name" value="WHD_DRP"/>
    <property type="match status" value="1"/>
</dbReference>
<dbReference type="Gene3D" id="1.20.5.4130">
    <property type="match status" value="1"/>
</dbReference>
<evidence type="ECO:0000259" key="7">
    <source>
        <dbReference type="Pfam" id="PF00931"/>
    </source>
</evidence>
<dbReference type="InterPro" id="IPR058922">
    <property type="entry name" value="WHD_DRP"/>
</dbReference>
<feature type="domain" description="Disease resistance protein winged helix" evidence="9">
    <location>
        <begin position="445"/>
        <end position="515"/>
    </location>
</feature>
<dbReference type="FunFam" id="3.40.50.300:FF:001091">
    <property type="entry name" value="Probable disease resistance protein At1g61300"/>
    <property type="match status" value="1"/>
</dbReference>
<dbReference type="SUPFAM" id="SSF52058">
    <property type="entry name" value="L domain-like"/>
    <property type="match status" value="1"/>
</dbReference>
<dbReference type="Pfam" id="PF18052">
    <property type="entry name" value="Rx_N"/>
    <property type="match status" value="1"/>
</dbReference>
<evidence type="ECO:0000313" key="12">
    <source>
        <dbReference type="Proteomes" id="UP001180020"/>
    </source>
</evidence>
<feature type="signal peptide" evidence="6">
    <location>
        <begin position="1"/>
        <end position="18"/>
    </location>
</feature>
<comment type="similarity">
    <text evidence="1">Belongs to the disease resistance NB-LRR family.</text>
</comment>
<reference evidence="11" key="2">
    <citation type="submission" date="2023-06" db="EMBL/GenBank/DDBJ databases">
        <authorList>
            <person name="Ma L."/>
            <person name="Liu K.-W."/>
            <person name="Li Z."/>
            <person name="Hsiao Y.-Y."/>
            <person name="Qi Y."/>
            <person name="Fu T."/>
            <person name="Tang G."/>
            <person name="Zhang D."/>
            <person name="Sun W.-H."/>
            <person name="Liu D.-K."/>
            <person name="Li Y."/>
            <person name="Chen G.-Z."/>
            <person name="Liu X.-D."/>
            <person name="Liao X.-Y."/>
            <person name="Jiang Y.-T."/>
            <person name="Yu X."/>
            <person name="Hao Y."/>
            <person name="Huang J."/>
            <person name="Zhao X.-W."/>
            <person name="Ke S."/>
            <person name="Chen Y.-Y."/>
            <person name="Wu W.-L."/>
            <person name="Hsu J.-L."/>
            <person name="Lin Y.-F."/>
            <person name="Huang M.-D."/>
            <person name="Li C.-Y."/>
            <person name="Huang L."/>
            <person name="Wang Z.-W."/>
            <person name="Zhao X."/>
            <person name="Zhong W.-Y."/>
            <person name="Peng D.-H."/>
            <person name="Ahmad S."/>
            <person name="Lan S."/>
            <person name="Zhang J.-S."/>
            <person name="Tsai W.-C."/>
            <person name="Van De Peer Y."/>
            <person name="Liu Z.-J."/>
        </authorList>
    </citation>
    <scope>NUCLEOTIDE SEQUENCE</scope>
    <source>
        <strain evidence="11">CP</strain>
        <tissue evidence="11">Leaves</tissue>
    </source>
</reference>
<keyword evidence="5" id="KW-0611">Plant defense</keyword>
<reference evidence="11" key="1">
    <citation type="journal article" date="2023" name="Nat. Commun.">
        <title>Diploid and tetraploid genomes of Acorus and the evolution of monocots.</title>
        <authorList>
            <person name="Ma L."/>
            <person name="Liu K.W."/>
            <person name="Li Z."/>
            <person name="Hsiao Y.Y."/>
            <person name="Qi Y."/>
            <person name="Fu T."/>
            <person name="Tang G.D."/>
            <person name="Zhang D."/>
            <person name="Sun W.H."/>
            <person name="Liu D.K."/>
            <person name="Li Y."/>
            <person name="Chen G.Z."/>
            <person name="Liu X.D."/>
            <person name="Liao X.Y."/>
            <person name="Jiang Y.T."/>
            <person name="Yu X."/>
            <person name="Hao Y."/>
            <person name="Huang J."/>
            <person name="Zhao X.W."/>
            <person name="Ke S."/>
            <person name="Chen Y.Y."/>
            <person name="Wu W.L."/>
            <person name="Hsu J.L."/>
            <person name="Lin Y.F."/>
            <person name="Huang M.D."/>
            <person name="Li C.Y."/>
            <person name="Huang L."/>
            <person name="Wang Z.W."/>
            <person name="Zhao X."/>
            <person name="Zhong W.Y."/>
            <person name="Peng D.H."/>
            <person name="Ahmad S."/>
            <person name="Lan S."/>
            <person name="Zhang J.S."/>
            <person name="Tsai W.C."/>
            <person name="Van de Peer Y."/>
            <person name="Liu Z.J."/>
        </authorList>
    </citation>
    <scope>NUCLEOTIDE SEQUENCE</scope>
    <source>
        <strain evidence="11">CP</strain>
    </source>
</reference>
<dbReference type="InterPro" id="IPR027417">
    <property type="entry name" value="P-loop_NTPase"/>
</dbReference>
<evidence type="ECO:0000259" key="10">
    <source>
        <dbReference type="Pfam" id="PF23598"/>
    </source>
</evidence>